<evidence type="ECO:0000313" key="1">
    <source>
        <dbReference type="EMBL" id="NJB64339.1"/>
    </source>
</evidence>
<organism evidence="1 2">
    <name type="scientific">Paenalcaligenes hominis</name>
    <dbReference type="NCBI Taxonomy" id="643674"/>
    <lineage>
        <taxon>Bacteria</taxon>
        <taxon>Pseudomonadati</taxon>
        <taxon>Pseudomonadota</taxon>
        <taxon>Betaproteobacteria</taxon>
        <taxon>Burkholderiales</taxon>
        <taxon>Alcaligenaceae</taxon>
        <taxon>Paenalcaligenes</taxon>
    </lineage>
</organism>
<accession>A0ABX0WNH5</accession>
<evidence type="ECO:0000313" key="2">
    <source>
        <dbReference type="Proteomes" id="UP000783934"/>
    </source>
</evidence>
<gene>
    <name evidence="1" type="ORF">GGR41_000560</name>
</gene>
<dbReference type="Proteomes" id="UP000783934">
    <property type="component" value="Unassembled WGS sequence"/>
</dbReference>
<name>A0ABX0WNH5_9BURK</name>
<reference evidence="1 2" key="1">
    <citation type="submission" date="2020-03" db="EMBL/GenBank/DDBJ databases">
        <title>Genomic Encyclopedia of Type Strains, Phase IV (KMG-IV): sequencing the most valuable type-strain genomes for metagenomic binning, comparative biology and taxonomic classification.</title>
        <authorList>
            <person name="Goeker M."/>
        </authorList>
    </citation>
    <scope>NUCLEOTIDE SEQUENCE [LARGE SCALE GENOMIC DNA]</scope>
    <source>
        <strain evidence="1 2">DSM 26613</strain>
    </source>
</reference>
<protein>
    <submittedName>
        <fullName evidence="1">Uncharacterized protein</fullName>
    </submittedName>
</protein>
<comment type="caution">
    <text evidence="1">The sequence shown here is derived from an EMBL/GenBank/DDBJ whole genome shotgun (WGS) entry which is preliminary data.</text>
</comment>
<dbReference type="RefSeq" id="WP_167660541.1">
    <property type="nucleotide sequence ID" value="NZ_BMCQ01000004.1"/>
</dbReference>
<proteinExistence type="predicted"/>
<dbReference type="EMBL" id="JAATIZ010000001">
    <property type="protein sequence ID" value="NJB64339.1"/>
    <property type="molecule type" value="Genomic_DNA"/>
</dbReference>
<keyword evidence="2" id="KW-1185">Reference proteome</keyword>
<sequence>MEQVLQSIERDNRGWLRAGNVPPLRVYLDGVEINHVTAVNRRKGIAELADDPVRLDRWKKRVITRRVYGEVVVEPIT</sequence>